<dbReference type="InterPro" id="IPR006073">
    <property type="entry name" value="GTP-bd"/>
</dbReference>
<keyword evidence="3 10" id="KW-0132">Cell division</keyword>
<feature type="domain" description="EngB-type G" evidence="11">
    <location>
        <begin position="44"/>
        <end position="220"/>
    </location>
</feature>
<keyword evidence="6" id="KW-0460">Magnesium</keyword>
<protein>
    <recommendedName>
        <fullName evidence="10">Probable GTP-binding protein EngB</fullName>
    </recommendedName>
</protein>
<evidence type="ECO:0000256" key="5">
    <source>
        <dbReference type="ARBA" id="ARBA00022741"/>
    </source>
</evidence>
<keyword evidence="4" id="KW-0479">Metal-binding</keyword>
<evidence type="ECO:0000256" key="10">
    <source>
        <dbReference type="HAMAP-Rule" id="MF_00321"/>
    </source>
</evidence>
<dbReference type="PANTHER" id="PTHR11649">
    <property type="entry name" value="MSS1/TRME-RELATED GTP-BINDING PROTEIN"/>
    <property type="match status" value="1"/>
</dbReference>
<evidence type="ECO:0000256" key="9">
    <source>
        <dbReference type="ARBA" id="ARBA00023306"/>
    </source>
</evidence>
<dbReference type="Pfam" id="PF01926">
    <property type="entry name" value="MMR_HSR1"/>
    <property type="match status" value="1"/>
</dbReference>
<dbReference type="Gene3D" id="3.40.50.300">
    <property type="entry name" value="P-loop containing nucleotide triphosphate hydrolases"/>
    <property type="match status" value="1"/>
</dbReference>
<proteinExistence type="inferred from homology"/>
<dbReference type="EMBL" id="JBHUGS010000003">
    <property type="protein sequence ID" value="MFD1951450.1"/>
    <property type="molecule type" value="Genomic_DNA"/>
</dbReference>
<dbReference type="PROSITE" id="PS51706">
    <property type="entry name" value="G_ENGB"/>
    <property type="match status" value="1"/>
</dbReference>
<evidence type="ECO:0000256" key="2">
    <source>
        <dbReference type="ARBA" id="ARBA00009638"/>
    </source>
</evidence>
<evidence type="ECO:0000256" key="7">
    <source>
        <dbReference type="ARBA" id="ARBA00023134"/>
    </source>
</evidence>
<comment type="cofactor">
    <cofactor evidence="1">
        <name>Mg(2+)</name>
        <dbReference type="ChEBI" id="CHEBI:18420"/>
    </cofactor>
</comment>
<keyword evidence="7 10" id="KW-0342">GTP-binding</keyword>
<dbReference type="HAMAP" id="MF_00321">
    <property type="entry name" value="GTPase_EngB"/>
    <property type="match status" value="1"/>
</dbReference>
<dbReference type="Proteomes" id="UP001597400">
    <property type="component" value="Unassembled WGS sequence"/>
</dbReference>
<reference evidence="13" key="1">
    <citation type="journal article" date="2019" name="Int. J. Syst. Evol. Microbiol.">
        <title>The Global Catalogue of Microorganisms (GCM) 10K type strain sequencing project: providing services to taxonomists for standard genome sequencing and annotation.</title>
        <authorList>
            <consortium name="The Broad Institute Genomics Platform"/>
            <consortium name="The Broad Institute Genome Sequencing Center for Infectious Disease"/>
            <person name="Wu L."/>
            <person name="Ma J."/>
        </authorList>
    </citation>
    <scope>NUCLEOTIDE SEQUENCE [LARGE SCALE GENOMIC DNA]</scope>
    <source>
        <strain evidence="13">CGMCC 1.12702</strain>
    </source>
</reference>
<comment type="caution">
    <text evidence="12">The sequence shown here is derived from an EMBL/GenBank/DDBJ whole genome shotgun (WGS) entry which is preliminary data.</text>
</comment>
<organism evidence="12 13">
    <name type="scientific">Sphingomonas arantia</name>
    <dbReference type="NCBI Taxonomy" id="1460676"/>
    <lineage>
        <taxon>Bacteria</taxon>
        <taxon>Pseudomonadati</taxon>
        <taxon>Pseudomonadota</taxon>
        <taxon>Alphaproteobacteria</taxon>
        <taxon>Sphingomonadales</taxon>
        <taxon>Sphingomonadaceae</taxon>
        <taxon>Sphingomonas</taxon>
    </lineage>
</organism>
<dbReference type="NCBIfam" id="TIGR03598">
    <property type="entry name" value="GTPase_YsxC"/>
    <property type="match status" value="1"/>
</dbReference>
<sequence>MTDEMTEEEFNPAEHLIEPARKLFAGPIGFLKSAPGLEHLPSPDVPEVTFAGRSNVGKSSLLNALAGRNALARTSNTPGRTQELNFFDVGDPLVFRLVDMPGYGFAKAPKDMVRKWRFLVNDYLRGRVVLKRALVLIDSRHGTKDVDREIMTMLDKAAVSYRLVLTKADKIKASDLATVTTATIAEARKHVAAHPDILVTSSETGLGIPELRAAVLEAIG</sequence>
<evidence type="ECO:0000313" key="13">
    <source>
        <dbReference type="Proteomes" id="UP001597400"/>
    </source>
</evidence>
<keyword evidence="9 10" id="KW-0131">Cell cycle</keyword>
<dbReference type="CDD" id="cd01876">
    <property type="entry name" value="YihA_EngB"/>
    <property type="match status" value="1"/>
</dbReference>
<accession>A0ABW4TXL6</accession>
<dbReference type="PANTHER" id="PTHR11649:SF13">
    <property type="entry name" value="ENGB-TYPE G DOMAIN-CONTAINING PROTEIN"/>
    <property type="match status" value="1"/>
</dbReference>
<evidence type="ECO:0000256" key="1">
    <source>
        <dbReference type="ARBA" id="ARBA00001946"/>
    </source>
</evidence>
<comment type="similarity">
    <text evidence="2 10">Belongs to the TRAFAC class TrmE-Era-EngA-EngB-Septin-like GTPase superfamily. EngB GTPase family.</text>
</comment>
<keyword evidence="8 10" id="KW-0717">Septation</keyword>
<evidence type="ECO:0000313" key="12">
    <source>
        <dbReference type="EMBL" id="MFD1951450.1"/>
    </source>
</evidence>
<keyword evidence="13" id="KW-1185">Reference proteome</keyword>
<gene>
    <name evidence="12" type="primary">yihA</name>
    <name evidence="10" type="synonym">engB</name>
    <name evidence="12" type="ORF">ACFSGX_11815</name>
</gene>
<comment type="function">
    <text evidence="10">Necessary for normal cell division and for the maintenance of normal septation.</text>
</comment>
<keyword evidence="5 10" id="KW-0547">Nucleotide-binding</keyword>
<name>A0ABW4TXL6_9SPHN</name>
<dbReference type="SUPFAM" id="SSF52540">
    <property type="entry name" value="P-loop containing nucleoside triphosphate hydrolases"/>
    <property type="match status" value="1"/>
</dbReference>
<dbReference type="InterPro" id="IPR019987">
    <property type="entry name" value="GTP-bd_ribosome_bio_YsxC"/>
</dbReference>
<dbReference type="InterPro" id="IPR030393">
    <property type="entry name" value="G_ENGB_dom"/>
</dbReference>
<evidence type="ECO:0000256" key="3">
    <source>
        <dbReference type="ARBA" id="ARBA00022618"/>
    </source>
</evidence>
<dbReference type="InterPro" id="IPR027417">
    <property type="entry name" value="P-loop_NTPase"/>
</dbReference>
<evidence type="ECO:0000256" key="6">
    <source>
        <dbReference type="ARBA" id="ARBA00022842"/>
    </source>
</evidence>
<dbReference type="RefSeq" id="WP_380930151.1">
    <property type="nucleotide sequence ID" value="NZ_JBHUGS010000003.1"/>
</dbReference>
<evidence type="ECO:0000259" key="11">
    <source>
        <dbReference type="PROSITE" id="PS51706"/>
    </source>
</evidence>
<evidence type="ECO:0000256" key="8">
    <source>
        <dbReference type="ARBA" id="ARBA00023210"/>
    </source>
</evidence>
<evidence type="ECO:0000256" key="4">
    <source>
        <dbReference type="ARBA" id="ARBA00022723"/>
    </source>
</evidence>